<evidence type="ECO:0000256" key="1">
    <source>
        <dbReference type="SAM" id="Phobius"/>
    </source>
</evidence>
<sequence length="420" mass="48788">MEKKTLLAESDYYYRVEFRACKDDAWYATRVSLEGETLKVKYFNFPDEYDNAFRASEFGDLEKLQEFGERFRTLSKQAQDSDCRSLAEGVWVCACHCFGDDDLRYYDAVVDGVQHGKHYWKAGKETCFCTFILFWLQGPNAGNLTATTIQDICMVQLERQLDPVVASFLEMARRKIERPAKAMLDMISYITLQEKQCANQSVVKFCSPEVWLFFILFMMFYNINLLTFFLRFSFGFLFSFIWFIVSCHDREDRVIEGTKKKMCMILIANIGRELCPSAITEFLHRHTSVSASVFIFPNLASEVYSRGAIMLDSEKEFQKLCDFLNNPNCIVISSTERPWVVLEKLVGLKKIKASIGRFVNTSTNILQKGKSGRSDSLKVVYSGTQEFKIASDMRDLFLEFFNHQERLHKRLALEERRVCN</sequence>
<feature type="transmembrane region" description="Helical" evidence="1">
    <location>
        <begin position="228"/>
        <end position="245"/>
    </location>
</feature>
<dbReference type="GO" id="GO:0003682">
    <property type="term" value="F:chromatin binding"/>
    <property type="evidence" value="ECO:0007669"/>
    <property type="project" value="InterPro"/>
</dbReference>
<dbReference type="EMBL" id="KN664726">
    <property type="protein sequence ID" value="KHN10318.1"/>
    <property type="molecule type" value="Genomic_DNA"/>
</dbReference>
<proteinExistence type="predicted"/>
<evidence type="ECO:0000313" key="3">
    <source>
        <dbReference type="EMBL" id="KHN10318.1"/>
    </source>
</evidence>
<dbReference type="AlphaFoldDB" id="A0A0B2PRH8"/>
<dbReference type="PANTHER" id="PTHR36384">
    <property type="entry name" value="SAWADEE PROTEIN"/>
    <property type="match status" value="1"/>
</dbReference>
<organism evidence="3">
    <name type="scientific">Glycine soja</name>
    <name type="common">Wild soybean</name>
    <dbReference type="NCBI Taxonomy" id="3848"/>
    <lineage>
        <taxon>Eukaryota</taxon>
        <taxon>Viridiplantae</taxon>
        <taxon>Streptophyta</taxon>
        <taxon>Embryophyta</taxon>
        <taxon>Tracheophyta</taxon>
        <taxon>Spermatophyta</taxon>
        <taxon>Magnoliopsida</taxon>
        <taxon>eudicotyledons</taxon>
        <taxon>Gunneridae</taxon>
        <taxon>Pentapetalae</taxon>
        <taxon>rosids</taxon>
        <taxon>fabids</taxon>
        <taxon>Fabales</taxon>
        <taxon>Fabaceae</taxon>
        <taxon>Papilionoideae</taxon>
        <taxon>50 kb inversion clade</taxon>
        <taxon>NPAAA clade</taxon>
        <taxon>indigoferoid/millettioid clade</taxon>
        <taxon>Phaseoleae</taxon>
        <taxon>Glycine</taxon>
        <taxon>Glycine subgen. Soja</taxon>
    </lineage>
</organism>
<keyword evidence="1" id="KW-0472">Membrane</keyword>
<dbReference type="Pfam" id="PF16719">
    <property type="entry name" value="SAWADEE"/>
    <property type="match status" value="1"/>
</dbReference>
<keyword evidence="1" id="KW-1133">Transmembrane helix</keyword>
<dbReference type="Proteomes" id="UP000053555">
    <property type="component" value="Unassembled WGS sequence"/>
</dbReference>
<gene>
    <name evidence="3" type="ORF">glysoja_040546</name>
</gene>
<reference evidence="3" key="1">
    <citation type="submission" date="2014-07" db="EMBL/GenBank/DDBJ databases">
        <title>Identification of a novel salt tolerance gene in wild soybean by whole-genome sequencing.</title>
        <authorList>
            <person name="Lam H.-M."/>
            <person name="Qi X."/>
            <person name="Li M.-W."/>
            <person name="Liu X."/>
            <person name="Xie M."/>
            <person name="Ni M."/>
            <person name="Xu X."/>
        </authorList>
    </citation>
    <scope>NUCLEOTIDE SEQUENCE [LARGE SCALE GENOMIC DNA]</scope>
    <source>
        <tissue evidence="3">Root</tissue>
    </source>
</reference>
<protein>
    <recommendedName>
        <fullName evidence="2">SAWADEE domain-containing protein</fullName>
    </recommendedName>
</protein>
<dbReference type="InterPro" id="IPR032001">
    <property type="entry name" value="SAWADEE_dom"/>
</dbReference>
<dbReference type="PANTHER" id="PTHR36384:SF1">
    <property type="entry name" value="SAWADEE PROTEIN"/>
    <property type="match status" value="1"/>
</dbReference>
<feature type="domain" description="SAWADEE" evidence="2">
    <location>
        <begin position="14"/>
        <end position="153"/>
    </location>
</feature>
<keyword evidence="1" id="KW-0812">Transmembrane</keyword>
<accession>A0A0B2PRH8</accession>
<name>A0A0B2PRH8_GLYSO</name>
<evidence type="ECO:0000259" key="2">
    <source>
        <dbReference type="Pfam" id="PF16719"/>
    </source>
</evidence>